<keyword evidence="1" id="KW-0812">Transmembrane</keyword>
<protein>
    <submittedName>
        <fullName evidence="2">DUF3307 domain-containing protein</fullName>
    </submittedName>
</protein>
<feature type="transmembrane region" description="Helical" evidence="1">
    <location>
        <begin position="116"/>
        <end position="140"/>
    </location>
</feature>
<proteinExistence type="predicted"/>
<dbReference type="InterPro" id="IPR021737">
    <property type="entry name" value="Phage_phiKZ_Orf197"/>
</dbReference>
<evidence type="ECO:0000256" key="1">
    <source>
        <dbReference type="SAM" id="Phobius"/>
    </source>
</evidence>
<keyword evidence="1" id="KW-1133">Transmembrane helix</keyword>
<feature type="transmembrane region" description="Helical" evidence="1">
    <location>
        <begin position="175"/>
        <end position="197"/>
    </location>
</feature>
<dbReference type="RefSeq" id="WP_150444478.1">
    <property type="nucleotide sequence ID" value="NZ_VYQE01000002.1"/>
</dbReference>
<sequence length="243" mass="25784">MAETFTALLIAHVLADFVFQTDGMIRRKARIPVLLLHALVVLALLLAAFGRLDVPALYLLALAHLVIDAVKVRFGDSLRPFLLDQGAHLATLGIATLAVPDLWAQSLWMAVDPGTARTVLAVLLYVAGFTVAVRAGGFAVGKLLAPMTPHWVRARILSGGFPGAGRIIGQLERGLTFALVLIGQPTGVAFLVAAKSVMRFNATREDRSMAEYVIIGTLASVAWALAAAYGTQWLAQAIGIAPP</sequence>
<organism evidence="2 3">
    <name type="scientific">Histidinibacterium aquaticum</name>
    <dbReference type="NCBI Taxonomy" id="2613962"/>
    <lineage>
        <taxon>Bacteria</taxon>
        <taxon>Pseudomonadati</taxon>
        <taxon>Pseudomonadota</taxon>
        <taxon>Alphaproteobacteria</taxon>
        <taxon>Rhodobacterales</taxon>
        <taxon>Paracoccaceae</taxon>
        <taxon>Histidinibacterium</taxon>
    </lineage>
</organism>
<feature type="transmembrane region" description="Helical" evidence="1">
    <location>
        <begin position="209"/>
        <end position="229"/>
    </location>
</feature>
<evidence type="ECO:0000313" key="3">
    <source>
        <dbReference type="Proteomes" id="UP000326554"/>
    </source>
</evidence>
<reference evidence="2 3" key="1">
    <citation type="submission" date="2019-09" db="EMBL/GenBank/DDBJ databases">
        <authorList>
            <person name="Park J.-S."/>
            <person name="Choi H.-J."/>
        </authorList>
    </citation>
    <scope>NUCLEOTIDE SEQUENCE [LARGE SCALE GENOMIC DNA]</scope>
    <source>
        <strain evidence="2 3">176SS1-4</strain>
    </source>
</reference>
<gene>
    <name evidence="2" type="ORF">F3S47_06695</name>
</gene>
<dbReference type="AlphaFoldDB" id="A0A5J5GL57"/>
<feature type="transmembrane region" description="Helical" evidence="1">
    <location>
        <begin position="31"/>
        <end position="49"/>
    </location>
</feature>
<dbReference type="EMBL" id="VYQE01000002">
    <property type="protein sequence ID" value="KAA9008945.1"/>
    <property type="molecule type" value="Genomic_DNA"/>
</dbReference>
<keyword evidence="3" id="KW-1185">Reference proteome</keyword>
<dbReference type="Pfam" id="PF11750">
    <property type="entry name" value="DUF3307"/>
    <property type="match status" value="1"/>
</dbReference>
<feature type="transmembrane region" description="Helical" evidence="1">
    <location>
        <begin position="86"/>
        <end position="104"/>
    </location>
</feature>
<dbReference type="Proteomes" id="UP000326554">
    <property type="component" value="Unassembled WGS sequence"/>
</dbReference>
<accession>A0A5J5GL57</accession>
<evidence type="ECO:0000313" key="2">
    <source>
        <dbReference type="EMBL" id="KAA9008945.1"/>
    </source>
</evidence>
<name>A0A5J5GL57_9RHOB</name>
<keyword evidence="1" id="KW-0472">Membrane</keyword>
<comment type="caution">
    <text evidence="2">The sequence shown here is derived from an EMBL/GenBank/DDBJ whole genome shotgun (WGS) entry which is preliminary data.</text>
</comment>